<sequence length="711" mass="80462">MVDPKPFLALITQLEAQLGSTVVSYKNRLINKEVKIFITQLDSVLSDKLCSDETRLTEISNLLKKRWGKIAGSMLAYTSQSQHPLTVICHKLATILHDKDDDLSIYQYLMPTITHIKDDILYLKDDVDMHPLNAVMLSEDNCSLIPVSVLSCLSHHGSVAPKDLINPYTGKKLSENELKRLREFSPQTKELFEVFNLIQETKLGNSSVGGKLQKLIFSLREGGEHGGHGGKENEASIEALNGIMSFMDYWQLIPEDIRIKLGGLKSSSEQQNLDQLIAILNKSDSKSFDCVESISFVLEKTLREHGKALFQETSADWLYLSELYKKFDILITNLKDSPSGSDPLKTISTELLLELEGLEEVHSLCDLIDLLEMLKPSQFKELQTDLIALIEKYVVNADDLQRLLVASDPECYPFIFANLKEWQSLFFNNLESLGFLLEQLTTPQRDAVFNYLNMQISVSTEDAALLARLLRYLSESSRESLFKILGNNVKQLFSSSNVAFTVGLIYLSNETAREICKTVHAALPHLISNGAQFDSLCSVLSVEKRIIFLEYFFEFLPGISKDGRQLGNVLKYLDMTQCEKLCTSQINAKTQVISSGYEFCNMLFPLQPEKRHLCFTILRPILPELLQSFVDFTLTLKYLSSEDKEELRADMKGICKLPKDTVLSDSELFKQYQKATTYSVAESNHSFFKSKRGDSFLLNFLEPKANANVIQ</sequence>
<proteinExistence type="predicted"/>
<reference evidence="2" key="1">
    <citation type="submission" date="2014-09" db="EMBL/GenBank/DDBJ databases">
        <authorList>
            <person name="Gomez-Valero L."/>
        </authorList>
    </citation>
    <scope>NUCLEOTIDE SEQUENCE [LARGE SCALE GENOMIC DNA]</scope>
    <source>
        <strain evidence="2">ATCC35250</strain>
    </source>
</reference>
<dbReference type="HOGENOM" id="CLU_388207_0_0_6"/>
<accession>A0A0A8UPB8</accession>
<protein>
    <submittedName>
        <fullName evidence="1">Uncharacterized protein</fullName>
    </submittedName>
</protein>
<dbReference type="RefSeq" id="WP_045105928.1">
    <property type="nucleotide sequence ID" value="NZ_LN681225.1"/>
</dbReference>
<dbReference type="AlphaFoldDB" id="A0A0A8UPB8"/>
<organism evidence="1 2">
    <name type="scientific">Legionella hackeliae</name>
    <dbReference type="NCBI Taxonomy" id="449"/>
    <lineage>
        <taxon>Bacteria</taxon>
        <taxon>Pseudomonadati</taxon>
        <taxon>Pseudomonadota</taxon>
        <taxon>Gammaproteobacteria</taxon>
        <taxon>Legionellales</taxon>
        <taxon>Legionellaceae</taxon>
        <taxon>Legionella</taxon>
    </lineage>
</organism>
<keyword evidence="2" id="KW-1185">Reference proteome</keyword>
<dbReference type="KEGG" id="lha:LHA_1537"/>
<evidence type="ECO:0000313" key="2">
    <source>
        <dbReference type="Proteomes" id="UP000032803"/>
    </source>
</evidence>
<dbReference type="PATRIC" id="fig|449.7.peg.758"/>
<gene>
    <name evidence="1" type="ORF">LHA_1537</name>
</gene>
<name>A0A0A8UPB8_LEGHA</name>
<dbReference type="Proteomes" id="UP000032803">
    <property type="component" value="Chromosome I"/>
</dbReference>
<evidence type="ECO:0000313" key="1">
    <source>
        <dbReference type="EMBL" id="CEK10578.1"/>
    </source>
</evidence>
<dbReference type="OrthoDB" id="5649274at2"/>
<dbReference type="EMBL" id="LN681225">
    <property type="protein sequence ID" value="CEK10578.1"/>
    <property type="molecule type" value="Genomic_DNA"/>
</dbReference>